<keyword evidence="3" id="KW-1185">Reference proteome</keyword>
<gene>
    <name evidence="2" type="ORF">Hypma_008861</name>
</gene>
<feature type="region of interest" description="Disordered" evidence="1">
    <location>
        <begin position="204"/>
        <end position="225"/>
    </location>
</feature>
<organism evidence="2 3">
    <name type="scientific">Hypsizygus marmoreus</name>
    <name type="common">White beech mushroom</name>
    <name type="synonym">Agaricus marmoreus</name>
    <dbReference type="NCBI Taxonomy" id="39966"/>
    <lineage>
        <taxon>Eukaryota</taxon>
        <taxon>Fungi</taxon>
        <taxon>Dikarya</taxon>
        <taxon>Basidiomycota</taxon>
        <taxon>Agaricomycotina</taxon>
        <taxon>Agaricomycetes</taxon>
        <taxon>Agaricomycetidae</taxon>
        <taxon>Agaricales</taxon>
        <taxon>Tricholomatineae</taxon>
        <taxon>Lyophyllaceae</taxon>
        <taxon>Hypsizygus</taxon>
    </lineage>
</organism>
<dbReference type="Proteomes" id="UP000076154">
    <property type="component" value="Unassembled WGS sequence"/>
</dbReference>
<feature type="region of interest" description="Disordered" evidence="1">
    <location>
        <begin position="1"/>
        <end position="26"/>
    </location>
</feature>
<feature type="compositionally biased region" description="Polar residues" evidence="1">
    <location>
        <begin position="1"/>
        <end position="10"/>
    </location>
</feature>
<protein>
    <submittedName>
        <fullName evidence="2">Uncharacterized protein</fullName>
    </submittedName>
</protein>
<feature type="region of interest" description="Disordered" evidence="1">
    <location>
        <begin position="325"/>
        <end position="360"/>
    </location>
</feature>
<proteinExistence type="predicted"/>
<accession>A0A369JZP5</accession>
<evidence type="ECO:0000256" key="1">
    <source>
        <dbReference type="SAM" id="MobiDB-lite"/>
    </source>
</evidence>
<feature type="region of interest" description="Disordered" evidence="1">
    <location>
        <begin position="156"/>
        <end position="177"/>
    </location>
</feature>
<feature type="compositionally biased region" description="Low complexity" evidence="1">
    <location>
        <begin position="338"/>
        <end position="355"/>
    </location>
</feature>
<dbReference type="AlphaFoldDB" id="A0A369JZP5"/>
<dbReference type="OrthoDB" id="2949855at2759"/>
<dbReference type="InParanoid" id="A0A369JZP5"/>
<feature type="compositionally biased region" description="Polar residues" evidence="1">
    <location>
        <begin position="264"/>
        <end position="307"/>
    </location>
</feature>
<evidence type="ECO:0000313" key="3">
    <source>
        <dbReference type="Proteomes" id="UP000076154"/>
    </source>
</evidence>
<name>A0A369JZP5_HYPMA</name>
<dbReference type="EMBL" id="LUEZ02000045">
    <property type="protein sequence ID" value="RDB24186.1"/>
    <property type="molecule type" value="Genomic_DNA"/>
</dbReference>
<reference evidence="2" key="1">
    <citation type="submission" date="2018-04" db="EMBL/GenBank/DDBJ databases">
        <title>Whole genome sequencing of Hypsizygus marmoreus.</title>
        <authorList>
            <person name="Choi I.-G."/>
            <person name="Min B."/>
            <person name="Kim J.-G."/>
            <person name="Kim S."/>
            <person name="Oh Y.-L."/>
            <person name="Kong W.-S."/>
            <person name="Park H."/>
            <person name="Jeong J."/>
            <person name="Song E.-S."/>
        </authorList>
    </citation>
    <scope>NUCLEOTIDE SEQUENCE [LARGE SCALE GENOMIC DNA]</scope>
    <source>
        <strain evidence="2">51987-8</strain>
    </source>
</reference>
<comment type="caution">
    <text evidence="2">The sequence shown here is derived from an EMBL/GenBank/DDBJ whole genome shotgun (WGS) entry which is preliminary data.</text>
</comment>
<sequence>MASTLLSPNPHQCHDKAPPTSPSLQMPNVFIIPPEEDETPTWCCFDAAEAPPRVLSTSPNLHFLDTALSMFQTETEAPVFHRDSVGPFGSHNSVIMPRKTLETRSITDVMMDGENYESEDEMEAEYKEHPLTRGRSNGVGNDSEIVEVVKVGRHPHEPEAQAHPPTPPAKCSKSLKSRASKAFRSIKNVGKGSLRSKPRVQDIFTSKPVTAGELPPRSKSPTISRRGSAIFTQFFSPPTTLHSRSSVSSFDAVRAPPELHQEEGQISSFSGPSHTATTPRSSTVSTQDLAQQDIRSPSPTPSAQTFSNRRRFSVMSLQRLFSFSAETDASDSAPPGMSRDSTGPSTASSSSGPDTPTEEAAPLPAYQLQLHLDSIDNRSPFTRKCERGPVALEQGEISFEMKLDSLHFEALSFDADRF</sequence>
<feature type="region of interest" description="Disordered" evidence="1">
    <location>
        <begin position="257"/>
        <end position="309"/>
    </location>
</feature>
<evidence type="ECO:0000313" key="2">
    <source>
        <dbReference type="EMBL" id="RDB24186.1"/>
    </source>
</evidence>